<dbReference type="InterPro" id="IPR029060">
    <property type="entry name" value="PIN-like_dom_sf"/>
</dbReference>
<dbReference type="Gene3D" id="3.40.50.1010">
    <property type="entry name" value="5'-nuclease"/>
    <property type="match status" value="1"/>
</dbReference>
<dbReference type="STRING" id="1858805.M5GCK4"/>
<dbReference type="HOGENOM" id="CLU_563843_0_0_1"/>
<dbReference type="RefSeq" id="XP_040633159.1">
    <property type="nucleotide sequence ID" value="XM_040769545.1"/>
</dbReference>
<gene>
    <name evidence="3" type="ORF">DACRYDRAFT_112999</name>
</gene>
<dbReference type="OrthoDB" id="2017974at2759"/>
<dbReference type="CDD" id="cd18727">
    <property type="entry name" value="PIN_Swt1-like"/>
    <property type="match status" value="1"/>
</dbReference>
<organism evidence="3 4">
    <name type="scientific">Dacryopinax primogenitus (strain DJM 731)</name>
    <name type="common">Brown rot fungus</name>
    <dbReference type="NCBI Taxonomy" id="1858805"/>
    <lineage>
        <taxon>Eukaryota</taxon>
        <taxon>Fungi</taxon>
        <taxon>Dikarya</taxon>
        <taxon>Basidiomycota</taxon>
        <taxon>Agaricomycotina</taxon>
        <taxon>Dacrymycetes</taxon>
        <taxon>Dacrymycetales</taxon>
        <taxon>Dacrymycetaceae</taxon>
        <taxon>Dacryopinax</taxon>
    </lineage>
</organism>
<feature type="domain" description="PIN" evidence="2">
    <location>
        <begin position="99"/>
        <end position="234"/>
    </location>
</feature>
<dbReference type="GeneID" id="63684607"/>
<dbReference type="Proteomes" id="UP000030653">
    <property type="component" value="Unassembled WGS sequence"/>
</dbReference>
<dbReference type="Pfam" id="PF13638">
    <property type="entry name" value="PIN_4"/>
    <property type="match status" value="1"/>
</dbReference>
<dbReference type="SUPFAM" id="SSF88723">
    <property type="entry name" value="PIN domain-like"/>
    <property type="match status" value="1"/>
</dbReference>
<evidence type="ECO:0000313" key="4">
    <source>
        <dbReference type="Proteomes" id="UP000030653"/>
    </source>
</evidence>
<dbReference type="EMBL" id="JH795855">
    <property type="protein sequence ID" value="EJU06265.1"/>
    <property type="molecule type" value="Genomic_DNA"/>
</dbReference>
<feature type="region of interest" description="Disordered" evidence="1">
    <location>
        <begin position="264"/>
        <end position="351"/>
    </location>
</feature>
<dbReference type="AlphaFoldDB" id="M5GCK4"/>
<evidence type="ECO:0000313" key="3">
    <source>
        <dbReference type="EMBL" id="EJU06265.1"/>
    </source>
</evidence>
<dbReference type="SMART" id="SM00670">
    <property type="entry name" value="PINc"/>
    <property type="match status" value="1"/>
</dbReference>
<dbReference type="GO" id="GO:0004540">
    <property type="term" value="F:RNA nuclease activity"/>
    <property type="evidence" value="ECO:0007669"/>
    <property type="project" value="UniProtKB-ARBA"/>
</dbReference>
<protein>
    <recommendedName>
        <fullName evidence="2">PIN domain-containing protein</fullName>
    </recommendedName>
</protein>
<accession>M5GCK4</accession>
<evidence type="ECO:0000256" key="1">
    <source>
        <dbReference type="SAM" id="MobiDB-lite"/>
    </source>
</evidence>
<feature type="compositionally biased region" description="Polar residues" evidence="1">
    <location>
        <begin position="264"/>
        <end position="280"/>
    </location>
</feature>
<dbReference type="GO" id="GO:0005634">
    <property type="term" value="C:nucleus"/>
    <property type="evidence" value="ECO:0007669"/>
    <property type="project" value="TreeGrafter"/>
</dbReference>
<dbReference type="PANTHER" id="PTHR16161">
    <property type="entry name" value="TRANSCRIPTIONAL PROTEIN SWT1"/>
    <property type="match status" value="1"/>
</dbReference>
<dbReference type="PANTHER" id="PTHR16161:SF0">
    <property type="entry name" value="TRANSCRIPTIONAL PROTEIN SWT1"/>
    <property type="match status" value="1"/>
</dbReference>
<proteinExistence type="predicted"/>
<dbReference type="InterPro" id="IPR052626">
    <property type="entry name" value="SWT1_Regulator"/>
</dbReference>
<name>M5GCK4_DACPD</name>
<evidence type="ECO:0000259" key="2">
    <source>
        <dbReference type="SMART" id="SM00670"/>
    </source>
</evidence>
<sequence>MPTFADQWNAHVPADIVLSRHAKIITISGATDEVREVDDDGHKFDWSGDCEMEDAEALNVVDDVRNVREEWEQYRSNDPDYWEDAMDIDYESTGGHDAIRMVIDTNILLSYLDRLKEVHDILRDAGMLNMIELVIPGIVLEELDAQHKRPHPSKPELRESAGAATRWLLGEIKRRKSGEPSMIRVQKDGETHIDNISWKISTANNDDIILDCCQYFAKSANKIYLMTDDVNLSTKAEANDIRTLNRYDLRSAHSFVEHFVPNALTINPNGHHSPNRQKQNGVKGKQEHDHASHHHSRATAKASTKQHAGPKDNVSKTSSLPGGKLDRPAPTFPIHSGTKNPMEDVDLGVQPDPPCSPGDLHKLFLEYLTEYLPAETVSTLRKLESEPSNWQSWSSKACIEELKQARPSRPPPAPIEWTCLLAFCARPGESGYRANGGGRGDWEKAIRMLRLVGETYGLSVCLGDASLQNLEKMMLSSMGLVVSR</sequence>
<dbReference type="InterPro" id="IPR002716">
    <property type="entry name" value="PIN_dom"/>
</dbReference>
<reference evidence="3 4" key="1">
    <citation type="journal article" date="2012" name="Science">
        <title>The Paleozoic origin of enzymatic lignin decomposition reconstructed from 31 fungal genomes.</title>
        <authorList>
            <person name="Floudas D."/>
            <person name="Binder M."/>
            <person name="Riley R."/>
            <person name="Barry K."/>
            <person name="Blanchette R.A."/>
            <person name="Henrissat B."/>
            <person name="Martinez A.T."/>
            <person name="Otillar R."/>
            <person name="Spatafora J.W."/>
            <person name="Yadav J.S."/>
            <person name="Aerts A."/>
            <person name="Benoit I."/>
            <person name="Boyd A."/>
            <person name="Carlson A."/>
            <person name="Copeland A."/>
            <person name="Coutinho P.M."/>
            <person name="de Vries R.P."/>
            <person name="Ferreira P."/>
            <person name="Findley K."/>
            <person name="Foster B."/>
            <person name="Gaskell J."/>
            <person name="Glotzer D."/>
            <person name="Gorecki P."/>
            <person name="Heitman J."/>
            <person name="Hesse C."/>
            <person name="Hori C."/>
            <person name="Igarashi K."/>
            <person name="Jurgens J.A."/>
            <person name="Kallen N."/>
            <person name="Kersten P."/>
            <person name="Kohler A."/>
            <person name="Kuees U."/>
            <person name="Kumar T.K.A."/>
            <person name="Kuo A."/>
            <person name="LaButti K."/>
            <person name="Larrondo L.F."/>
            <person name="Lindquist E."/>
            <person name="Ling A."/>
            <person name="Lombard V."/>
            <person name="Lucas S."/>
            <person name="Lundell T."/>
            <person name="Martin R."/>
            <person name="McLaughlin D.J."/>
            <person name="Morgenstern I."/>
            <person name="Morin E."/>
            <person name="Murat C."/>
            <person name="Nagy L.G."/>
            <person name="Nolan M."/>
            <person name="Ohm R.A."/>
            <person name="Patyshakuliyeva A."/>
            <person name="Rokas A."/>
            <person name="Ruiz-Duenas F.J."/>
            <person name="Sabat G."/>
            <person name="Salamov A."/>
            <person name="Samejima M."/>
            <person name="Schmutz J."/>
            <person name="Slot J.C."/>
            <person name="St John F."/>
            <person name="Stenlid J."/>
            <person name="Sun H."/>
            <person name="Sun S."/>
            <person name="Syed K."/>
            <person name="Tsang A."/>
            <person name="Wiebenga A."/>
            <person name="Young D."/>
            <person name="Pisabarro A."/>
            <person name="Eastwood D.C."/>
            <person name="Martin F."/>
            <person name="Cullen D."/>
            <person name="Grigoriev I.V."/>
            <person name="Hibbett D.S."/>
        </authorList>
    </citation>
    <scope>NUCLEOTIDE SEQUENCE [LARGE SCALE GENOMIC DNA]</scope>
    <source>
        <strain evidence="3 4">DJM-731 SS1</strain>
    </source>
</reference>
<keyword evidence="4" id="KW-1185">Reference proteome</keyword>